<protein>
    <recommendedName>
        <fullName evidence="4">Heparin-sulfate lyase N-terminal domain-containing protein</fullName>
    </recommendedName>
</protein>
<comment type="caution">
    <text evidence="2">The sequence shown here is derived from an EMBL/GenBank/DDBJ whole genome shotgun (WGS) entry which is preliminary data.</text>
</comment>
<dbReference type="InterPro" id="IPR008929">
    <property type="entry name" value="Chondroitin_lyas"/>
</dbReference>
<dbReference type="Proteomes" id="UP001596028">
    <property type="component" value="Unassembled WGS sequence"/>
</dbReference>
<evidence type="ECO:0000313" key="3">
    <source>
        <dbReference type="Proteomes" id="UP001596028"/>
    </source>
</evidence>
<feature type="region of interest" description="Disordered" evidence="1">
    <location>
        <begin position="397"/>
        <end position="436"/>
    </location>
</feature>
<name>A0ABV9FCE6_9BACL</name>
<dbReference type="Gene3D" id="2.70.98.70">
    <property type="match status" value="1"/>
</dbReference>
<gene>
    <name evidence="2" type="ORF">ACFO3S_09225</name>
</gene>
<dbReference type="RefSeq" id="WP_378094635.1">
    <property type="nucleotide sequence ID" value="NZ_JBHSEP010000005.1"/>
</dbReference>
<dbReference type="EMBL" id="JBHSEP010000005">
    <property type="protein sequence ID" value="MFC4598411.1"/>
    <property type="molecule type" value="Genomic_DNA"/>
</dbReference>
<evidence type="ECO:0008006" key="4">
    <source>
        <dbReference type="Google" id="ProtNLM"/>
    </source>
</evidence>
<feature type="compositionally biased region" description="Low complexity" evidence="1">
    <location>
        <begin position="416"/>
        <end position="428"/>
    </location>
</feature>
<accession>A0ABV9FCE6</accession>
<dbReference type="Gene3D" id="1.50.10.100">
    <property type="entry name" value="Chondroitin AC/alginate lyase"/>
    <property type="match status" value="1"/>
</dbReference>
<reference evidence="3" key="1">
    <citation type="journal article" date="2019" name="Int. J. Syst. Evol. Microbiol.">
        <title>The Global Catalogue of Microorganisms (GCM) 10K type strain sequencing project: providing services to taxonomists for standard genome sequencing and annotation.</title>
        <authorList>
            <consortium name="The Broad Institute Genomics Platform"/>
            <consortium name="The Broad Institute Genome Sequencing Center for Infectious Disease"/>
            <person name="Wu L."/>
            <person name="Ma J."/>
        </authorList>
    </citation>
    <scope>NUCLEOTIDE SEQUENCE [LARGE SCALE GENOMIC DNA]</scope>
    <source>
        <strain evidence="3">CCUG 49571</strain>
    </source>
</reference>
<evidence type="ECO:0000256" key="1">
    <source>
        <dbReference type="SAM" id="MobiDB-lite"/>
    </source>
</evidence>
<organism evidence="2 3">
    <name type="scientific">Cohnella hongkongensis</name>
    <dbReference type="NCBI Taxonomy" id="178337"/>
    <lineage>
        <taxon>Bacteria</taxon>
        <taxon>Bacillati</taxon>
        <taxon>Bacillota</taxon>
        <taxon>Bacilli</taxon>
        <taxon>Bacillales</taxon>
        <taxon>Paenibacillaceae</taxon>
        <taxon>Cohnella</taxon>
    </lineage>
</organism>
<evidence type="ECO:0000313" key="2">
    <source>
        <dbReference type="EMBL" id="MFC4598411.1"/>
    </source>
</evidence>
<proteinExistence type="predicted"/>
<sequence>MIRINVDPLRIEWKEELGFAHERQIVTIPVASAGLPETGWLVAAKDGSAGGQPVFYQAAKDGSGIYLELEAAPYERLVLTPAPEGIAPSPGWRNSVRTDGCRAWLSNGRMELEVPLGTRKADGAAEGADAGIGPPGPVCRMRAPGGSWRGRSYLDTRRPAERWEGTVLESGPLRVVYAYRADWNGGWYEAVLTMDAGQRHVRLEESFDTEPGAQLIWDFSGEDLPVEAWLLDSTAACTAVPLHNRFDRRLARLASWNQYSQLHDLSDGYAVGFAQGEETVGFVALNGGDWRGNRLNHVELWLRRWERDDPRTRKETPWDAKADWTGHPERIAARGESVNVPHVNVESWIVRGQRRSALVVADRQFVTEGGLRRLQTRHGVVSLETIMAMELSEKTAAEAADEAVAPKAASGETGRASGSAGQPAGSGSNEDGPAAGTIGSRFAYPNGVLEPHFLARFSGSFGRDRIRRMSEYARDMTEGFWNGAGASHVNCVDGRMIAPCLFLFERAAAEGGMTPEERERCRARLLFLAYLYASDHYYPGLSTMLPIGDESAVEPTMAGMANQNFYTDIINVFATAAQIFPNHPSALAWRDKFAAMWRRQKEFHMYPDSGVWEESHTYYHHVLYTLLPLLLRRREDGAGDEFADAEFRELLGSALRQFTPRYAENGGARTMAALGDHFDEVALYREQYAEYALAVAPHDPELAGRLAWAYREMNGTRELAVPERVPPWEDEYVRGLGFMFRSRDERGRDSLLVLRSGSAWGHHHNDEGSIQLYARGHALIVDSAFSRVQGDPEKKLGHRGQSRWTLRDIEPMNYFFRFNRGWISEWDGSAEFPYATAYDPVHMFFVQANRLAYPMKRPLEHARTIVRLSPTSYLLADVCDTDLPQVIRFHAAGEHAASSAAEMSGVNAVVGECRLTIVPLSTERPEIRTDTDADTATGQFRTTEFAFHCGLRPLNVFYISADEIDWPSPRVSIQEEGEKALKGRIDHGESGWTFEFADEGPSGWRLSMAGGMKTTGRIIRLNGKDRGAP</sequence>
<keyword evidence="3" id="KW-1185">Reference proteome</keyword>